<name>A0A6M0SX81_CLOBO</name>
<protein>
    <submittedName>
        <fullName evidence="1">Uncharacterized protein</fullName>
    </submittedName>
</protein>
<sequence>MKNTDLQVFKSIINKDQFHNKFQVKEKKGTGTKAIVVFNTIFVFDYETEAFEFSFDMPPRY</sequence>
<evidence type="ECO:0000313" key="2">
    <source>
        <dbReference type="Proteomes" id="UP000473089"/>
    </source>
</evidence>
<evidence type="ECO:0000313" key="1">
    <source>
        <dbReference type="EMBL" id="NFA60108.1"/>
    </source>
</evidence>
<reference evidence="1 2" key="1">
    <citation type="submission" date="2019-02" db="EMBL/GenBank/DDBJ databases">
        <title>Genome sequencing of Clostridium botulinum clinical isolates.</title>
        <authorList>
            <person name="Brunt J."/>
            <person name="Van Vliet A.H.M."/>
            <person name="Stringer S.C."/>
            <person name="Grant K.A."/>
            <person name="Carter A.C."/>
            <person name="Peck M.W."/>
        </authorList>
    </citation>
    <scope>NUCLEOTIDE SEQUENCE [LARGE SCALE GENOMIC DNA]</scope>
    <source>
        <strain evidence="1 2">R1125/03</strain>
    </source>
</reference>
<accession>A0A6M0SX81</accession>
<gene>
    <name evidence="1" type="ORF">EXM42_06795</name>
</gene>
<organism evidence="1 2">
    <name type="scientific">Clostridium botulinum</name>
    <dbReference type="NCBI Taxonomy" id="1491"/>
    <lineage>
        <taxon>Bacteria</taxon>
        <taxon>Bacillati</taxon>
        <taxon>Bacillota</taxon>
        <taxon>Clostridia</taxon>
        <taxon>Eubacteriales</taxon>
        <taxon>Clostridiaceae</taxon>
        <taxon>Clostridium</taxon>
    </lineage>
</organism>
<dbReference type="EMBL" id="SGJP01000011">
    <property type="protein sequence ID" value="NFA60108.1"/>
    <property type="molecule type" value="Genomic_DNA"/>
</dbReference>
<comment type="caution">
    <text evidence="1">The sequence shown here is derived from an EMBL/GenBank/DDBJ whole genome shotgun (WGS) entry which is preliminary data.</text>
</comment>
<dbReference type="AlphaFoldDB" id="A0A6M0SX81"/>
<dbReference type="Proteomes" id="UP000473089">
    <property type="component" value="Unassembled WGS sequence"/>
</dbReference>
<proteinExistence type="predicted"/>